<proteinExistence type="inferred from homology"/>
<dbReference type="GO" id="GO:0004497">
    <property type="term" value="F:monooxygenase activity"/>
    <property type="evidence" value="ECO:0007669"/>
    <property type="project" value="InterPro"/>
</dbReference>
<keyword evidence="8" id="KW-1133">Transmembrane helix</keyword>
<keyword evidence="3 6" id="KW-0349">Heme</keyword>
<dbReference type="InterPro" id="IPR050529">
    <property type="entry name" value="CYP450_sterol_14alpha_dmase"/>
</dbReference>
<comment type="similarity">
    <text evidence="2">Belongs to the cytochrome P450 family.</text>
</comment>
<reference evidence="9 10" key="1">
    <citation type="journal article" date="2018" name="Front. Microbiol.">
        <title>Genome-Wide Analysis of Corynespora cassiicola Leaf Fall Disease Putative Effectors.</title>
        <authorList>
            <person name="Lopez D."/>
            <person name="Ribeiro S."/>
            <person name="Label P."/>
            <person name="Fumanal B."/>
            <person name="Venisse J.S."/>
            <person name="Kohler A."/>
            <person name="de Oliveira R.R."/>
            <person name="Labutti K."/>
            <person name="Lipzen A."/>
            <person name="Lail K."/>
            <person name="Bauer D."/>
            <person name="Ohm R.A."/>
            <person name="Barry K.W."/>
            <person name="Spatafora J."/>
            <person name="Grigoriev I.V."/>
            <person name="Martin F.M."/>
            <person name="Pujade-Renaud V."/>
        </authorList>
    </citation>
    <scope>NUCLEOTIDE SEQUENCE [LARGE SCALE GENOMIC DNA]</scope>
    <source>
        <strain evidence="9 10">Philippines</strain>
    </source>
</reference>
<evidence type="ECO:0000256" key="7">
    <source>
        <dbReference type="SAM" id="MobiDB-lite"/>
    </source>
</evidence>
<dbReference type="GO" id="GO:0005506">
    <property type="term" value="F:iron ion binding"/>
    <property type="evidence" value="ECO:0007669"/>
    <property type="project" value="InterPro"/>
</dbReference>
<keyword evidence="10" id="KW-1185">Reference proteome</keyword>
<keyword evidence="8" id="KW-0812">Transmembrane</keyword>
<dbReference type="OrthoDB" id="1055148at2759"/>
<name>A0A2T2P3F4_CORCC</name>
<organism evidence="9 10">
    <name type="scientific">Corynespora cassiicola Philippines</name>
    <dbReference type="NCBI Taxonomy" id="1448308"/>
    <lineage>
        <taxon>Eukaryota</taxon>
        <taxon>Fungi</taxon>
        <taxon>Dikarya</taxon>
        <taxon>Ascomycota</taxon>
        <taxon>Pezizomycotina</taxon>
        <taxon>Dothideomycetes</taxon>
        <taxon>Pleosporomycetidae</taxon>
        <taxon>Pleosporales</taxon>
        <taxon>Corynesporascaceae</taxon>
        <taxon>Corynespora</taxon>
    </lineage>
</organism>
<feature type="region of interest" description="Disordered" evidence="7">
    <location>
        <begin position="480"/>
        <end position="508"/>
    </location>
</feature>
<dbReference type="PANTHER" id="PTHR24304">
    <property type="entry name" value="CYTOCHROME P450 FAMILY 7"/>
    <property type="match status" value="1"/>
</dbReference>
<sequence>MAVIDIERVTTSPTLFLAATSTILFVAYVLVHTFFLRRLPPNAPPAVSGNFPLTGATGFWSRRWDFYRRARAHASTGNFSFHAGPNTIVGLSGEKGRRLFFESKELGFAEGYAVLFGASPQVKAHDDGAGQQEEMSNHFSRRLTYLLKNEQFRKKLPTLISDVQDGIEGIRNSPNGVTNPFESIYRIVFRLTIRMVGADEIAQDPVLCEHVMKLFEMIDSSATATAVMFPKFPSPALIKRTYAGARLYFLMEKIVKKRAESGEKHDDALQYMLDQGDRVFKVIEFIVGALFAGLLNSGINAAWVMCYLATSPEWLAKAREEVRATAAKYATNPNAPLRYQLDDVPLEAWESEFPVVDMCLRDSIRLNLLGTAFRKNITGRDISTGNGDEVIPPNACVTYAIGDVHQDPNIYPDPSRWDPGRYLPERAEDKKVPYAFLGWGVARHPCLGMRFAKLEQNIITAYFLASFDFHLQDKDGAPLTTPPKVNVNGHSAHKPDPPQFLKTTPREK</sequence>
<dbReference type="STRING" id="1448308.A0A2T2P3F4"/>
<keyword evidence="8" id="KW-0472">Membrane</keyword>
<evidence type="ECO:0000256" key="6">
    <source>
        <dbReference type="PIRSR" id="PIRSR602403-1"/>
    </source>
</evidence>
<dbReference type="SUPFAM" id="SSF48264">
    <property type="entry name" value="Cytochrome P450"/>
    <property type="match status" value="1"/>
</dbReference>
<feature type="transmembrane region" description="Helical" evidence="8">
    <location>
        <begin position="15"/>
        <end position="36"/>
    </location>
</feature>
<gene>
    <name evidence="9" type="ORF">BS50DRAFT_516303</name>
</gene>
<dbReference type="Proteomes" id="UP000240883">
    <property type="component" value="Unassembled WGS sequence"/>
</dbReference>
<keyword evidence="5 6" id="KW-0408">Iron</keyword>
<protein>
    <submittedName>
        <fullName evidence="9">Cytochrome P450</fullName>
    </submittedName>
</protein>
<keyword evidence="4 6" id="KW-0479">Metal-binding</keyword>
<accession>A0A2T2P3F4</accession>
<evidence type="ECO:0000256" key="5">
    <source>
        <dbReference type="ARBA" id="ARBA00023004"/>
    </source>
</evidence>
<dbReference type="PANTHER" id="PTHR24304:SF2">
    <property type="entry name" value="24-HYDROXYCHOLESTEROL 7-ALPHA-HYDROXYLASE"/>
    <property type="match status" value="1"/>
</dbReference>
<dbReference type="AlphaFoldDB" id="A0A2T2P3F4"/>
<dbReference type="EMBL" id="KZ678130">
    <property type="protein sequence ID" value="PSN72201.1"/>
    <property type="molecule type" value="Genomic_DNA"/>
</dbReference>
<evidence type="ECO:0000256" key="4">
    <source>
        <dbReference type="ARBA" id="ARBA00022723"/>
    </source>
</evidence>
<dbReference type="InterPro" id="IPR036396">
    <property type="entry name" value="Cyt_P450_sf"/>
</dbReference>
<dbReference type="GO" id="GO:0020037">
    <property type="term" value="F:heme binding"/>
    <property type="evidence" value="ECO:0007669"/>
    <property type="project" value="InterPro"/>
</dbReference>
<evidence type="ECO:0000256" key="8">
    <source>
        <dbReference type="SAM" id="Phobius"/>
    </source>
</evidence>
<comment type="cofactor">
    <cofactor evidence="1 6">
        <name>heme</name>
        <dbReference type="ChEBI" id="CHEBI:30413"/>
    </cofactor>
</comment>
<dbReference type="InterPro" id="IPR002403">
    <property type="entry name" value="Cyt_P450_E_grp-IV"/>
</dbReference>
<dbReference type="PRINTS" id="PR00465">
    <property type="entry name" value="EP450IV"/>
</dbReference>
<evidence type="ECO:0000256" key="2">
    <source>
        <dbReference type="ARBA" id="ARBA00010617"/>
    </source>
</evidence>
<evidence type="ECO:0000313" key="9">
    <source>
        <dbReference type="EMBL" id="PSN72201.1"/>
    </source>
</evidence>
<dbReference type="Gene3D" id="1.10.630.10">
    <property type="entry name" value="Cytochrome P450"/>
    <property type="match status" value="1"/>
</dbReference>
<dbReference type="InterPro" id="IPR001128">
    <property type="entry name" value="Cyt_P450"/>
</dbReference>
<evidence type="ECO:0000256" key="1">
    <source>
        <dbReference type="ARBA" id="ARBA00001971"/>
    </source>
</evidence>
<dbReference type="GO" id="GO:0016705">
    <property type="term" value="F:oxidoreductase activity, acting on paired donors, with incorporation or reduction of molecular oxygen"/>
    <property type="evidence" value="ECO:0007669"/>
    <property type="project" value="InterPro"/>
</dbReference>
<dbReference type="Pfam" id="PF00067">
    <property type="entry name" value="p450"/>
    <property type="match status" value="1"/>
</dbReference>
<evidence type="ECO:0000256" key="3">
    <source>
        <dbReference type="ARBA" id="ARBA00022617"/>
    </source>
</evidence>
<evidence type="ECO:0000313" key="10">
    <source>
        <dbReference type="Proteomes" id="UP000240883"/>
    </source>
</evidence>
<feature type="binding site" description="axial binding residue" evidence="6">
    <location>
        <position position="446"/>
    </location>
    <ligand>
        <name>heme</name>
        <dbReference type="ChEBI" id="CHEBI:30413"/>
    </ligand>
    <ligandPart>
        <name>Fe</name>
        <dbReference type="ChEBI" id="CHEBI:18248"/>
    </ligandPart>
</feature>